<keyword evidence="1" id="KW-0489">Methyltransferase</keyword>
<dbReference type="InterPro" id="IPR029063">
    <property type="entry name" value="SAM-dependent_MTases_sf"/>
</dbReference>
<dbReference type="CDD" id="cd02440">
    <property type="entry name" value="AdoMet_MTases"/>
    <property type="match status" value="1"/>
</dbReference>
<dbReference type="STRING" id="458817.Shal_2291"/>
<gene>
    <name evidence="1" type="ordered locus">Shal_2291</name>
</gene>
<sequence length="238" mass="27282">MEKSKAPKYSDIKCYYDTAYQHNAEATFPVDHQRYQQWLKHGSFQRLHHQGASLDIGCGAGFICQLLSEQGYQTYGVDICEQALTIARQNVPHGQFVSSQESGSFDFGDDFFELVTCFGVLEHLKQPHHTISESFRILKPNALAIFIVPNSTSPYFWFNHGTGQVYEKPRSLKEWRSMFMAQGFKVIDVQRDPGPSLDTSQTLQQKLKYLANAVINVTAIELTYQFIFYLQKDEDNTL</sequence>
<reference evidence="1" key="1">
    <citation type="submission" date="2008-01" db="EMBL/GenBank/DDBJ databases">
        <title>Complete sequence of Shewanella halifaxensis HAW-EB4.</title>
        <authorList>
            <consortium name="US DOE Joint Genome Institute"/>
            <person name="Copeland A."/>
            <person name="Lucas S."/>
            <person name="Lapidus A."/>
            <person name="Glavina del Rio T."/>
            <person name="Dalin E."/>
            <person name="Tice H."/>
            <person name="Bruce D."/>
            <person name="Goodwin L."/>
            <person name="Pitluck S."/>
            <person name="Sims D."/>
            <person name="Brettin T."/>
            <person name="Detter J.C."/>
            <person name="Han C."/>
            <person name="Kuske C.R."/>
            <person name="Schmutz J."/>
            <person name="Larimer F."/>
            <person name="Land M."/>
            <person name="Hauser L."/>
            <person name="Kyrpides N."/>
            <person name="Kim E."/>
            <person name="Zhao J.-S."/>
            <person name="Richardson P."/>
        </authorList>
    </citation>
    <scope>NUCLEOTIDE SEQUENCE [LARGE SCALE GENOMIC DNA]</scope>
    <source>
        <strain evidence="1">HAW-EB4</strain>
    </source>
</reference>
<dbReference type="AlphaFoldDB" id="B0TVG5"/>
<protein>
    <submittedName>
        <fullName evidence="1">Methyltransferase type 11</fullName>
    </submittedName>
</protein>
<dbReference type="KEGG" id="shl:Shal_2291"/>
<dbReference type="OrthoDB" id="9801538at2"/>
<dbReference type="eggNOG" id="COG2226">
    <property type="taxonomic scope" value="Bacteria"/>
</dbReference>
<name>B0TVG5_SHEHH</name>
<dbReference type="PANTHER" id="PTHR43464">
    <property type="entry name" value="METHYLTRANSFERASE"/>
    <property type="match status" value="1"/>
</dbReference>
<dbReference type="Gene3D" id="3.40.50.150">
    <property type="entry name" value="Vaccinia Virus protein VP39"/>
    <property type="match status" value="1"/>
</dbReference>
<proteinExistence type="predicted"/>
<dbReference type="HOGENOM" id="CLU_1165191_0_0_6"/>
<dbReference type="RefSeq" id="WP_012277379.1">
    <property type="nucleotide sequence ID" value="NC_010334.1"/>
</dbReference>
<organism evidence="1 2">
    <name type="scientific">Shewanella halifaxensis (strain HAW-EB4)</name>
    <dbReference type="NCBI Taxonomy" id="458817"/>
    <lineage>
        <taxon>Bacteria</taxon>
        <taxon>Pseudomonadati</taxon>
        <taxon>Pseudomonadota</taxon>
        <taxon>Gammaproteobacteria</taxon>
        <taxon>Alteromonadales</taxon>
        <taxon>Shewanellaceae</taxon>
        <taxon>Shewanella</taxon>
    </lineage>
</organism>
<evidence type="ECO:0000313" key="2">
    <source>
        <dbReference type="Proteomes" id="UP000001317"/>
    </source>
</evidence>
<dbReference type="Proteomes" id="UP000001317">
    <property type="component" value="Chromosome"/>
</dbReference>
<dbReference type="SUPFAM" id="SSF53335">
    <property type="entry name" value="S-adenosyl-L-methionine-dependent methyltransferases"/>
    <property type="match status" value="1"/>
</dbReference>
<dbReference type="Pfam" id="PF13489">
    <property type="entry name" value="Methyltransf_23"/>
    <property type="match status" value="1"/>
</dbReference>
<accession>B0TVG5</accession>
<dbReference type="GO" id="GO:0008168">
    <property type="term" value="F:methyltransferase activity"/>
    <property type="evidence" value="ECO:0007669"/>
    <property type="project" value="UniProtKB-KW"/>
</dbReference>
<evidence type="ECO:0000313" key="1">
    <source>
        <dbReference type="EMBL" id="ABZ76850.1"/>
    </source>
</evidence>
<keyword evidence="2" id="KW-1185">Reference proteome</keyword>
<dbReference type="EMBL" id="CP000931">
    <property type="protein sequence ID" value="ABZ76850.1"/>
    <property type="molecule type" value="Genomic_DNA"/>
</dbReference>
<keyword evidence="1" id="KW-0808">Transferase</keyword>
<dbReference type="GO" id="GO:0032259">
    <property type="term" value="P:methylation"/>
    <property type="evidence" value="ECO:0007669"/>
    <property type="project" value="UniProtKB-KW"/>
</dbReference>